<gene>
    <name evidence="1" type="ORF">QO002_006107</name>
</gene>
<evidence type="ECO:0000313" key="1">
    <source>
        <dbReference type="EMBL" id="MDQ0323900.1"/>
    </source>
</evidence>
<protein>
    <submittedName>
        <fullName evidence="1">Uncharacterized protein</fullName>
    </submittedName>
</protein>
<name>A0ABU0C2K0_9HYPH</name>
<reference evidence="1 2" key="1">
    <citation type="submission" date="2023-07" db="EMBL/GenBank/DDBJ databases">
        <title>Genomic Encyclopedia of Type Strains, Phase IV (KMG-IV): sequencing the most valuable type-strain genomes for metagenomic binning, comparative biology and taxonomic classification.</title>
        <authorList>
            <person name="Goeker M."/>
        </authorList>
    </citation>
    <scope>NUCLEOTIDE SEQUENCE [LARGE SCALE GENOMIC DNA]</scope>
    <source>
        <strain evidence="1 2">DSM 1112</strain>
    </source>
</reference>
<proteinExistence type="predicted"/>
<organism evidence="1 2">
    <name type="scientific">Pararhizobium capsulatum DSM 1112</name>
    <dbReference type="NCBI Taxonomy" id="1121113"/>
    <lineage>
        <taxon>Bacteria</taxon>
        <taxon>Pseudomonadati</taxon>
        <taxon>Pseudomonadota</taxon>
        <taxon>Alphaproteobacteria</taxon>
        <taxon>Hyphomicrobiales</taxon>
        <taxon>Rhizobiaceae</taxon>
        <taxon>Rhizobium/Agrobacterium group</taxon>
        <taxon>Pararhizobium</taxon>
    </lineage>
</organism>
<keyword evidence="2" id="KW-1185">Reference proteome</keyword>
<dbReference type="Proteomes" id="UP001230207">
    <property type="component" value="Unassembled WGS sequence"/>
</dbReference>
<dbReference type="EMBL" id="JAUSVF010000006">
    <property type="protein sequence ID" value="MDQ0323900.1"/>
    <property type="molecule type" value="Genomic_DNA"/>
</dbReference>
<accession>A0ABU0C2K0</accession>
<sequence length="75" mass="8364">MQSELFACVVENVSRARAESTKNDLGGQYQGVGHTFEQYRFGNRCGNLRSPLRVLEAGDNRSLHDRRHAAIKTSG</sequence>
<comment type="caution">
    <text evidence="1">The sequence shown here is derived from an EMBL/GenBank/DDBJ whole genome shotgun (WGS) entry which is preliminary data.</text>
</comment>
<evidence type="ECO:0000313" key="2">
    <source>
        <dbReference type="Proteomes" id="UP001230207"/>
    </source>
</evidence>